<feature type="domain" description="Spore coat protein U/FanG" evidence="2">
    <location>
        <begin position="30"/>
        <end position="165"/>
    </location>
</feature>
<accession>A0ABV7UZX8</accession>
<dbReference type="Proteomes" id="UP001595683">
    <property type="component" value="Unassembled WGS sequence"/>
</dbReference>
<keyword evidence="4" id="KW-1185">Reference proteome</keyword>
<evidence type="ECO:0000259" key="2">
    <source>
        <dbReference type="Pfam" id="PF05229"/>
    </source>
</evidence>
<dbReference type="InterPro" id="IPR053167">
    <property type="entry name" value="Spore_coat_component"/>
</dbReference>
<dbReference type="EMBL" id="JBHRYE010000003">
    <property type="protein sequence ID" value="MFC3670131.1"/>
    <property type="molecule type" value="Genomic_DNA"/>
</dbReference>
<dbReference type="PANTHER" id="PTHR37089">
    <property type="entry name" value="PROTEIN U-RELATED"/>
    <property type="match status" value="1"/>
</dbReference>
<evidence type="ECO:0000256" key="1">
    <source>
        <dbReference type="SAM" id="SignalP"/>
    </source>
</evidence>
<comment type="caution">
    <text evidence="3">The sequence shown here is derived from an EMBL/GenBank/DDBJ whole genome shotgun (WGS) entry which is preliminary data.</text>
</comment>
<evidence type="ECO:0000313" key="4">
    <source>
        <dbReference type="Proteomes" id="UP001595683"/>
    </source>
</evidence>
<dbReference type="SMART" id="SM00972">
    <property type="entry name" value="SCPU"/>
    <property type="match status" value="1"/>
</dbReference>
<sequence>MNKLHNRLLRSALLAIAGLAPAAAFAGSGTNNLAVSATVSSSCSITSTTALAFGTATASTLPLDGQGALSFTCTNTTPWMVFGDVGQNASGSQRRMVNAGQYLAYNIYSDSARSTVFPVALGSLGSGNTGGTGTGLSQTVTVYGRIPAGTALPAPGTYTDTIVLTLNW</sequence>
<feature type="signal peptide" evidence="1">
    <location>
        <begin position="1"/>
        <end position="26"/>
    </location>
</feature>
<dbReference type="RefSeq" id="WP_191324986.1">
    <property type="nucleotide sequence ID" value="NZ_BMZP01000013.1"/>
</dbReference>
<keyword evidence="1" id="KW-0732">Signal</keyword>
<dbReference type="InterPro" id="IPR007893">
    <property type="entry name" value="Spore_coat_U/FanG"/>
</dbReference>
<evidence type="ECO:0000313" key="3">
    <source>
        <dbReference type="EMBL" id="MFC3670131.1"/>
    </source>
</evidence>
<proteinExistence type="predicted"/>
<dbReference type="Pfam" id="PF05229">
    <property type="entry name" value="SCPU"/>
    <property type="match status" value="1"/>
</dbReference>
<reference evidence="4" key="1">
    <citation type="journal article" date="2019" name="Int. J. Syst. Evol. Microbiol.">
        <title>The Global Catalogue of Microorganisms (GCM) 10K type strain sequencing project: providing services to taxonomists for standard genome sequencing and annotation.</title>
        <authorList>
            <consortium name="The Broad Institute Genomics Platform"/>
            <consortium name="The Broad Institute Genome Sequencing Center for Infectious Disease"/>
            <person name="Wu L."/>
            <person name="Ma J."/>
        </authorList>
    </citation>
    <scope>NUCLEOTIDE SEQUENCE [LARGE SCALE GENOMIC DNA]</scope>
    <source>
        <strain evidence="4">KCTC 42224</strain>
    </source>
</reference>
<organism evidence="3 4">
    <name type="scientific">Novosphingobium pokkalii</name>
    <dbReference type="NCBI Taxonomy" id="1770194"/>
    <lineage>
        <taxon>Bacteria</taxon>
        <taxon>Pseudomonadati</taxon>
        <taxon>Pseudomonadota</taxon>
        <taxon>Alphaproteobacteria</taxon>
        <taxon>Sphingomonadales</taxon>
        <taxon>Sphingomonadaceae</taxon>
        <taxon>Novosphingobium</taxon>
    </lineage>
</organism>
<gene>
    <name evidence="3" type="ORF">ACFOOT_01715</name>
</gene>
<name>A0ABV7UZX8_9SPHN</name>
<dbReference type="PANTHER" id="PTHR37089:SF4">
    <property type="entry name" value="EXPORTED PROTEIN"/>
    <property type="match status" value="1"/>
</dbReference>
<feature type="chain" id="PRO_5045926964" evidence="1">
    <location>
        <begin position="27"/>
        <end position="168"/>
    </location>
</feature>
<protein>
    <submittedName>
        <fullName evidence="3">Spore coat U domain-containing protein</fullName>
    </submittedName>
</protein>